<evidence type="ECO:0000313" key="5">
    <source>
        <dbReference type="Proteomes" id="UP000186456"/>
    </source>
</evidence>
<dbReference type="InterPro" id="IPR050742">
    <property type="entry name" value="Helicase_Restrict-Modif_Enz"/>
</dbReference>
<evidence type="ECO:0000256" key="2">
    <source>
        <dbReference type="SAM" id="Phobius"/>
    </source>
</evidence>
<feature type="compositionally biased region" description="Low complexity" evidence="1">
    <location>
        <begin position="335"/>
        <end position="354"/>
    </location>
</feature>
<dbReference type="AlphaFoldDB" id="A0A1H0LQI4"/>
<dbReference type="GO" id="GO:0005829">
    <property type="term" value="C:cytosol"/>
    <property type="evidence" value="ECO:0007669"/>
    <property type="project" value="TreeGrafter"/>
</dbReference>
<gene>
    <name evidence="4" type="ORF">SAMN04487788_0676</name>
</gene>
<evidence type="ECO:0000259" key="3">
    <source>
        <dbReference type="PROSITE" id="PS51192"/>
    </source>
</evidence>
<feature type="region of interest" description="Disordered" evidence="1">
    <location>
        <begin position="728"/>
        <end position="747"/>
    </location>
</feature>
<protein>
    <submittedName>
        <fullName evidence="4">Type III restriction enzyme, res subunit</fullName>
    </submittedName>
</protein>
<dbReference type="Proteomes" id="UP000186456">
    <property type="component" value="Unassembled WGS sequence"/>
</dbReference>
<dbReference type="CDD" id="cd18785">
    <property type="entry name" value="SF2_C"/>
    <property type="match status" value="1"/>
</dbReference>
<evidence type="ECO:0000256" key="1">
    <source>
        <dbReference type="SAM" id="MobiDB-lite"/>
    </source>
</evidence>
<accession>A0A1H0LQI4</accession>
<dbReference type="EMBL" id="FNJN01000001">
    <property type="protein sequence ID" value="SDO70266.1"/>
    <property type="molecule type" value="Genomic_DNA"/>
</dbReference>
<sequence>MSTESRRPLSAWRFDGTLRAYQRAALDRVDVDAGVPLHLVAPPGAGKTLLGLLLAARRGRRTVVFAPTTAIRAQWVGAARALAHDDAAVSDDPDLPADLTALTYQAISVVDSREPFAGLARARWVDELIADDRTPDQAEGWLDALNESNAAAYGRGIRSRSRALRRTLARQDAAALTAALHPRSRELLERLVEAGVETIVLDECHHLLDHWALVVAALVARLRAGGREPLVIGLTATLPSPDDANEYENYVSLLGEVDLEVPVPAVVREGDLAPYRDLVHVVEPTGEERAFLSAHAEALAEALRTTFAVGAGREFLRAVLQSSAPSAPADPLEPPAEGASPPAPVASAGSSAVARPGIVHPPPAAESPAPDAAFDAALSAAFAVDFAGAEAAAAMFSVVAPDDPLTARLPAVARRAPTTEETLRLLGRYALDRVLPDPARADQWRRLRRLLADFGFALTDRGVRRTRDPIDTVLASSLSKDRGACDILARERDELGDRLRALVVTDYVTHGNVHGGLLGSAGAVRTFSIVATDAATSALRAILVTSSTVRVAVRHAEKLLPALSRELGVPVTGEPCSDDVAVLEVWGTTGSGVVGAVSRLLADGSLEVVVGTRGLFGEGWDCPAVNTLIDLTAVATASATQQLRGRTLRRDPSWPEKVAHNWTVSALLPPDSSLDAQPDAARLRRKHAGLWGLDADHPERIVRGLPAALGRDRRRALDEVLEKTPGASLQRVDALTSAPPRDETRSAWRIGSPYDDREELSAVVERPARTPVFSTSVTAERALGGWLGVSAGAPAALIALSFFLPPVAGVAVGGVSALIGAVMAVPLFSAWRRTRRQARDAAATLRNMARVVWTALSESGRVRSPLAVAVWEGERRDADATRAEITMAHASLADQKTFGVALEELCGPIRTPRFVLEVDRGGGPWWVRAVLERAGRSRSRQFLAVPSEIGRRRADALRFHGAWQVHVGPAVLHELNGPENLPLLAEARRSGGFSGAARSTMRWS</sequence>
<keyword evidence="2" id="KW-0472">Membrane</keyword>
<dbReference type="PANTHER" id="PTHR47396">
    <property type="entry name" value="TYPE I RESTRICTION ENZYME ECOKI R PROTEIN"/>
    <property type="match status" value="1"/>
</dbReference>
<feature type="transmembrane region" description="Helical" evidence="2">
    <location>
        <begin position="810"/>
        <end position="831"/>
    </location>
</feature>
<dbReference type="Gene3D" id="3.40.50.300">
    <property type="entry name" value="P-loop containing nucleotide triphosphate hydrolases"/>
    <property type="match status" value="2"/>
</dbReference>
<dbReference type="InterPro" id="IPR014001">
    <property type="entry name" value="Helicase_ATP-bd"/>
</dbReference>
<dbReference type="PROSITE" id="PS51192">
    <property type="entry name" value="HELICASE_ATP_BIND_1"/>
    <property type="match status" value="1"/>
</dbReference>
<dbReference type="RefSeq" id="WP_074694374.1">
    <property type="nucleotide sequence ID" value="NZ_FNJN01000001.1"/>
</dbReference>
<name>A0A1H0LQI4_MICTS</name>
<dbReference type="SUPFAM" id="SSF52540">
    <property type="entry name" value="P-loop containing nucleoside triphosphate hydrolases"/>
    <property type="match status" value="1"/>
</dbReference>
<dbReference type="SMART" id="SM00487">
    <property type="entry name" value="DEXDc"/>
    <property type="match status" value="1"/>
</dbReference>
<evidence type="ECO:0000313" key="4">
    <source>
        <dbReference type="EMBL" id="SDO70266.1"/>
    </source>
</evidence>
<feature type="domain" description="Helicase ATP-binding" evidence="3">
    <location>
        <begin position="28"/>
        <end position="256"/>
    </location>
</feature>
<keyword evidence="2" id="KW-0812">Transmembrane</keyword>
<feature type="region of interest" description="Disordered" evidence="1">
    <location>
        <begin position="326"/>
        <end position="369"/>
    </location>
</feature>
<organism evidence="4 5">
    <name type="scientific">Microbacterium testaceum (strain StLB037)</name>
    <dbReference type="NCBI Taxonomy" id="979556"/>
    <lineage>
        <taxon>Bacteria</taxon>
        <taxon>Bacillati</taxon>
        <taxon>Actinomycetota</taxon>
        <taxon>Actinomycetes</taxon>
        <taxon>Micrococcales</taxon>
        <taxon>Microbacteriaceae</taxon>
        <taxon>Microbacterium</taxon>
    </lineage>
</organism>
<reference evidence="4 5" key="1">
    <citation type="submission" date="2016-10" db="EMBL/GenBank/DDBJ databases">
        <authorList>
            <person name="de Groot N.N."/>
        </authorList>
    </citation>
    <scope>NUCLEOTIDE SEQUENCE [LARGE SCALE GENOMIC DNA]</scope>
    <source>
        <strain evidence="4 5">StLB037</strain>
    </source>
</reference>
<keyword evidence="2" id="KW-1133">Transmembrane helix</keyword>
<dbReference type="InterPro" id="IPR027417">
    <property type="entry name" value="P-loop_NTPase"/>
</dbReference>
<proteinExistence type="predicted"/>
<dbReference type="PANTHER" id="PTHR47396:SF1">
    <property type="entry name" value="ATP-DEPENDENT HELICASE IRC3-RELATED"/>
    <property type="match status" value="1"/>
</dbReference>